<sequence length="147" mass="15915">MTQQMGKFEWSNDEAALTNRFGEDRIGPTRKRGKFPSISFESLAAAVAVALMAVPVGQGHRSEVPDSSPSLSTRLPRNELKGVTKWLRSDCRLRSTAVRGRFGVPSPPTPGNGHPWELLWLLQSVLLGTTGDSSPGSTRDKGQVDGD</sequence>
<evidence type="ECO:0000313" key="2">
    <source>
        <dbReference type="Proteomes" id="UP001396334"/>
    </source>
</evidence>
<proteinExistence type="predicted"/>
<dbReference type="Proteomes" id="UP001396334">
    <property type="component" value="Unassembled WGS sequence"/>
</dbReference>
<evidence type="ECO:0000313" key="1">
    <source>
        <dbReference type="EMBL" id="KAK9045038.1"/>
    </source>
</evidence>
<organism evidence="1 2">
    <name type="scientific">Hibiscus sabdariffa</name>
    <name type="common">roselle</name>
    <dbReference type="NCBI Taxonomy" id="183260"/>
    <lineage>
        <taxon>Eukaryota</taxon>
        <taxon>Viridiplantae</taxon>
        <taxon>Streptophyta</taxon>
        <taxon>Embryophyta</taxon>
        <taxon>Tracheophyta</taxon>
        <taxon>Spermatophyta</taxon>
        <taxon>Magnoliopsida</taxon>
        <taxon>eudicotyledons</taxon>
        <taxon>Gunneridae</taxon>
        <taxon>Pentapetalae</taxon>
        <taxon>rosids</taxon>
        <taxon>malvids</taxon>
        <taxon>Malvales</taxon>
        <taxon>Malvaceae</taxon>
        <taxon>Malvoideae</taxon>
        <taxon>Hibiscus</taxon>
    </lineage>
</organism>
<accession>A0ABR2U6C4</accession>
<gene>
    <name evidence="1" type="ORF">V6N11_058928</name>
</gene>
<comment type="caution">
    <text evidence="1">The sequence shown here is derived from an EMBL/GenBank/DDBJ whole genome shotgun (WGS) entry which is preliminary data.</text>
</comment>
<dbReference type="EMBL" id="JBBPBN010000002">
    <property type="protein sequence ID" value="KAK9045038.1"/>
    <property type="molecule type" value="Genomic_DNA"/>
</dbReference>
<name>A0ABR2U6C4_9ROSI</name>
<keyword evidence="2" id="KW-1185">Reference proteome</keyword>
<protein>
    <submittedName>
        <fullName evidence="1">Uncharacterized protein</fullName>
    </submittedName>
</protein>
<reference evidence="1 2" key="1">
    <citation type="journal article" date="2024" name="G3 (Bethesda)">
        <title>Genome assembly of Hibiscus sabdariffa L. provides insights into metabolisms of medicinal natural products.</title>
        <authorList>
            <person name="Kim T."/>
        </authorList>
    </citation>
    <scope>NUCLEOTIDE SEQUENCE [LARGE SCALE GENOMIC DNA]</scope>
    <source>
        <strain evidence="1">TK-2024</strain>
        <tissue evidence="1">Old leaves</tissue>
    </source>
</reference>